<feature type="domain" description="Rieske" evidence="7">
    <location>
        <begin position="4"/>
        <end position="99"/>
    </location>
</feature>
<dbReference type="GO" id="GO:0051213">
    <property type="term" value="F:dioxygenase activity"/>
    <property type="evidence" value="ECO:0007669"/>
    <property type="project" value="UniProtKB-KW"/>
</dbReference>
<dbReference type="EMBL" id="JZWI01000052">
    <property type="protein sequence ID" value="KLN52458.1"/>
    <property type="molecule type" value="Genomic_DNA"/>
</dbReference>
<dbReference type="PROSITE" id="PS51296">
    <property type="entry name" value="RIESKE"/>
    <property type="match status" value="1"/>
</dbReference>
<keyword evidence="1" id="KW-0001">2Fe-2S</keyword>
<keyword evidence="8" id="KW-0223">Dioxygenase</keyword>
<evidence type="ECO:0000313" key="9">
    <source>
        <dbReference type="Proteomes" id="UP000035170"/>
    </source>
</evidence>
<organism evidence="8 9">
    <name type="scientific">Variovorax paradoxus</name>
    <dbReference type="NCBI Taxonomy" id="34073"/>
    <lineage>
        <taxon>Bacteria</taxon>
        <taxon>Pseudomonadati</taxon>
        <taxon>Pseudomonadota</taxon>
        <taxon>Betaproteobacteria</taxon>
        <taxon>Burkholderiales</taxon>
        <taxon>Comamonadaceae</taxon>
        <taxon>Variovorax</taxon>
    </lineage>
</organism>
<keyword evidence="2" id="KW-0479">Metal-binding</keyword>
<name>A0A0H2LQ71_VARPD</name>
<accession>A0A0H2LQ71</accession>
<reference evidence="8 9" key="1">
    <citation type="submission" date="2015-03" db="EMBL/GenBank/DDBJ databases">
        <title>Genome sequence of Variovorax paradoxus TBEA6.</title>
        <authorList>
            <person name="Poehlein A."/>
            <person name="Schuldes J."/>
            <person name="Wuebbeler J.H."/>
            <person name="Hiessl S."/>
            <person name="Steinbuechel A."/>
            <person name="Daniel R."/>
        </authorList>
    </citation>
    <scope>NUCLEOTIDE SEQUENCE [LARGE SCALE GENOMIC DNA]</scope>
    <source>
        <strain evidence="8 9">TBEA6</strain>
    </source>
</reference>
<dbReference type="SUPFAM" id="SSF50022">
    <property type="entry name" value="ISP domain"/>
    <property type="match status" value="1"/>
</dbReference>
<dbReference type="PANTHER" id="PTHR21496:SF0">
    <property type="entry name" value="RIESKE DOMAIN-CONTAINING PROTEIN"/>
    <property type="match status" value="1"/>
</dbReference>
<keyword evidence="9" id="KW-1185">Reference proteome</keyword>
<dbReference type="CDD" id="cd03528">
    <property type="entry name" value="Rieske_RO_ferredoxin"/>
    <property type="match status" value="1"/>
</dbReference>
<sequence length="105" mass="11464">MVWIKVASAQELSNDEAKTVDVAGYGVALYRIDDEFFATDSMCTHATALLSEGYVEDGCVECPLHQGRFDIRTGKAMCAPVTVDLRTHAVKREGDHIYVLSPAGK</sequence>
<dbReference type="InterPro" id="IPR036922">
    <property type="entry name" value="Rieske_2Fe-2S_sf"/>
</dbReference>
<dbReference type="PATRIC" id="fig|34073.19.peg.6587"/>
<evidence type="ECO:0000259" key="7">
    <source>
        <dbReference type="PROSITE" id="PS51296"/>
    </source>
</evidence>
<keyword evidence="8" id="KW-0560">Oxidoreductase</keyword>
<keyword evidence="3" id="KW-0408">Iron</keyword>
<evidence type="ECO:0000256" key="2">
    <source>
        <dbReference type="ARBA" id="ARBA00022723"/>
    </source>
</evidence>
<dbReference type="PANTHER" id="PTHR21496">
    <property type="entry name" value="FERREDOXIN-RELATED"/>
    <property type="match status" value="1"/>
</dbReference>
<evidence type="ECO:0000256" key="4">
    <source>
        <dbReference type="ARBA" id="ARBA00023014"/>
    </source>
</evidence>
<evidence type="ECO:0000256" key="5">
    <source>
        <dbReference type="ARBA" id="ARBA00034078"/>
    </source>
</evidence>
<dbReference type="GO" id="GO:0046872">
    <property type="term" value="F:metal ion binding"/>
    <property type="evidence" value="ECO:0007669"/>
    <property type="project" value="UniProtKB-KW"/>
</dbReference>
<dbReference type="Pfam" id="PF00355">
    <property type="entry name" value="Rieske"/>
    <property type="match status" value="1"/>
</dbReference>
<dbReference type="RefSeq" id="WP_047787458.1">
    <property type="nucleotide sequence ID" value="NZ_JZWI01000052.1"/>
</dbReference>
<protein>
    <submittedName>
        <fullName evidence="8">Naphthalene 1,2-dioxygenase system ferredoxin subunit</fullName>
    </submittedName>
</protein>
<dbReference type="Gene3D" id="2.102.10.10">
    <property type="entry name" value="Rieske [2Fe-2S] iron-sulphur domain"/>
    <property type="match status" value="1"/>
</dbReference>
<dbReference type="AlphaFoldDB" id="A0A0H2LQ71"/>
<comment type="cofactor">
    <cofactor evidence="5">
        <name>[2Fe-2S] cluster</name>
        <dbReference type="ChEBI" id="CHEBI:190135"/>
    </cofactor>
</comment>
<dbReference type="GO" id="GO:0051537">
    <property type="term" value="F:2 iron, 2 sulfur cluster binding"/>
    <property type="evidence" value="ECO:0007669"/>
    <property type="project" value="UniProtKB-KW"/>
</dbReference>
<evidence type="ECO:0000256" key="1">
    <source>
        <dbReference type="ARBA" id="ARBA00022714"/>
    </source>
</evidence>
<evidence type="ECO:0000256" key="6">
    <source>
        <dbReference type="ARBA" id="ARBA00038001"/>
    </source>
</evidence>
<comment type="caution">
    <text evidence="8">The sequence shown here is derived from an EMBL/GenBank/DDBJ whole genome shotgun (WGS) entry which is preliminary data.</text>
</comment>
<evidence type="ECO:0000256" key="3">
    <source>
        <dbReference type="ARBA" id="ARBA00023004"/>
    </source>
</evidence>
<comment type="similarity">
    <text evidence="6">Belongs to the bacterial ring-hydroxylating dioxygenase ferredoxin component family.</text>
</comment>
<keyword evidence="4" id="KW-0411">Iron-sulfur</keyword>
<evidence type="ECO:0000313" key="8">
    <source>
        <dbReference type="EMBL" id="KLN52458.1"/>
    </source>
</evidence>
<dbReference type="InterPro" id="IPR017941">
    <property type="entry name" value="Rieske_2Fe-2S"/>
</dbReference>
<proteinExistence type="inferred from homology"/>
<dbReference type="Proteomes" id="UP000035170">
    <property type="component" value="Unassembled WGS sequence"/>
</dbReference>
<gene>
    <name evidence="8" type="primary">ndoA</name>
    <name evidence="8" type="ORF">VPARA_63970</name>
</gene>